<evidence type="ECO:0000313" key="4">
    <source>
        <dbReference type="Proteomes" id="UP001447188"/>
    </source>
</evidence>
<dbReference type="Pfam" id="PF18596">
    <property type="entry name" value="Sld7_C"/>
    <property type="match status" value="1"/>
</dbReference>
<gene>
    <name evidence="3" type="ORF">Q9L58_008586</name>
</gene>
<comment type="caution">
    <text evidence="3">The sequence shown here is derived from an EMBL/GenBank/DDBJ whole genome shotgun (WGS) entry which is preliminary data.</text>
</comment>
<proteinExistence type="predicted"/>
<evidence type="ECO:0000313" key="3">
    <source>
        <dbReference type="EMBL" id="KAL0632529.1"/>
    </source>
</evidence>
<name>A0ABR3G9A9_9PEZI</name>
<dbReference type="InterPro" id="IPR041260">
    <property type="entry name" value="Sld7_C"/>
</dbReference>
<reference evidence="3 4" key="1">
    <citation type="submission" date="2024-02" db="EMBL/GenBank/DDBJ databases">
        <title>Discinaceae phylogenomics.</title>
        <authorList>
            <person name="Dirks A.C."/>
            <person name="James T.Y."/>
        </authorList>
    </citation>
    <scope>NUCLEOTIDE SEQUENCE [LARGE SCALE GENOMIC DNA]</scope>
    <source>
        <strain evidence="3 4">ACD0624</strain>
    </source>
</reference>
<feature type="compositionally biased region" description="Basic and acidic residues" evidence="1">
    <location>
        <begin position="279"/>
        <end position="298"/>
    </location>
</feature>
<dbReference type="Proteomes" id="UP001447188">
    <property type="component" value="Unassembled WGS sequence"/>
</dbReference>
<accession>A0ABR3G9A9</accession>
<keyword evidence="4" id="KW-1185">Reference proteome</keyword>
<evidence type="ECO:0000256" key="1">
    <source>
        <dbReference type="SAM" id="MobiDB-lite"/>
    </source>
</evidence>
<organism evidence="3 4">
    <name type="scientific">Discina gigas</name>
    <dbReference type="NCBI Taxonomy" id="1032678"/>
    <lineage>
        <taxon>Eukaryota</taxon>
        <taxon>Fungi</taxon>
        <taxon>Dikarya</taxon>
        <taxon>Ascomycota</taxon>
        <taxon>Pezizomycotina</taxon>
        <taxon>Pezizomycetes</taxon>
        <taxon>Pezizales</taxon>
        <taxon>Discinaceae</taxon>
        <taxon>Discina</taxon>
    </lineage>
</organism>
<evidence type="ECO:0000259" key="2">
    <source>
        <dbReference type="Pfam" id="PF18596"/>
    </source>
</evidence>
<feature type="region of interest" description="Disordered" evidence="1">
    <location>
        <begin position="230"/>
        <end position="343"/>
    </location>
</feature>
<feature type="compositionally biased region" description="Basic and acidic residues" evidence="1">
    <location>
        <begin position="396"/>
        <end position="409"/>
    </location>
</feature>
<dbReference type="EMBL" id="JBBBZM010000164">
    <property type="protein sequence ID" value="KAL0632529.1"/>
    <property type="molecule type" value="Genomic_DNA"/>
</dbReference>
<sequence length="472" mass="50951">MDIWTGSISRSVEPDSLPLQDLRLSTPSSTIIPSSVLSHLSSSLSSARLSLISFIDPTRIPLFLAAGPSLELTTTSPTTASYFRKLFLSKIPASANDVSDGRTAEQSRIALLVRVTNDEILEEGSWGVTELAIYGAITHLPPPGPNSPSNGIAEITPPNSSPPVADIPAPRAIVTVHALPLSSRHAFLTHLPSAKSEPLSPVPNLNQVLPRQDDEIGAVFIAPNPQDVLNPSISHSAKKRGAAALDAAADPRKRAKRSSVPSRPPPLSLLGGCVINRKVQAESKDTRSRGVMVKRERSPSPSPSSATSKRSFNSVNRPPIVKRRDSSMALAGTTPREGSVRPMSSSAIKKEVYGEVETRNRAELAKIVVAGMRACGLRDYRNSRGRTVVAGEEDGDGGREREREKEREKEEYKQVYYHTVKSVAFAFRNVISVGNVDAEKMREVVDRLLGIFCEPKTGQLLLEGVVAAKEEC</sequence>
<feature type="compositionally biased region" description="Polar residues" evidence="1">
    <location>
        <begin position="306"/>
        <end position="316"/>
    </location>
</feature>
<protein>
    <recommendedName>
        <fullName evidence="2">Sld7 C-terminal domain-containing protein</fullName>
    </recommendedName>
</protein>
<feature type="region of interest" description="Disordered" evidence="1">
    <location>
        <begin position="388"/>
        <end position="409"/>
    </location>
</feature>
<feature type="domain" description="Sld7 C-terminal" evidence="2">
    <location>
        <begin position="357"/>
        <end position="453"/>
    </location>
</feature>
<feature type="region of interest" description="Disordered" evidence="1">
    <location>
        <begin position="144"/>
        <end position="163"/>
    </location>
</feature>